<evidence type="ECO:0000256" key="1">
    <source>
        <dbReference type="PROSITE-ProRule" id="PRU00169"/>
    </source>
</evidence>
<proteinExistence type="predicted"/>
<dbReference type="Proteomes" id="UP000008634">
    <property type="component" value="Chromosome"/>
</dbReference>
<dbReference type="eggNOG" id="COG2197">
    <property type="taxonomic scope" value="Bacteria"/>
</dbReference>
<organism evidence="3 4">
    <name type="scientific">Cellulophaga algicola (strain DSM 14237 / IC166 / ACAM 630)</name>
    <dbReference type="NCBI Taxonomy" id="688270"/>
    <lineage>
        <taxon>Bacteria</taxon>
        <taxon>Pseudomonadati</taxon>
        <taxon>Bacteroidota</taxon>
        <taxon>Flavobacteriia</taxon>
        <taxon>Flavobacteriales</taxon>
        <taxon>Flavobacteriaceae</taxon>
        <taxon>Cellulophaga</taxon>
    </lineage>
</organism>
<feature type="modified residue" description="4-aspartylphosphate" evidence="1">
    <location>
        <position position="60"/>
    </location>
</feature>
<dbReference type="KEGG" id="cao:Celal_0844"/>
<dbReference type="STRING" id="688270.Celal_0844"/>
<dbReference type="InterPro" id="IPR011006">
    <property type="entry name" value="CheY-like_superfamily"/>
</dbReference>
<reference evidence="3 4" key="1">
    <citation type="journal article" date="2010" name="Stand. Genomic Sci.">
        <title>Complete genome sequence of Cellulophaga algicola type strain (IC166).</title>
        <authorList>
            <person name="Abt B."/>
            <person name="Lu M."/>
            <person name="Misra M."/>
            <person name="Han C."/>
            <person name="Nolan M."/>
            <person name="Lucas S."/>
            <person name="Hammon N."/>
            <person name="Deshpande S."/>
            <person name="Cheng J.F."/>
            <person name="Tapia R."/>
            <person name="Goodwin L."/>
            <person name="Pitluck S."/>
            <person name="Liolios K."/>
            <person name="Pagani I."/>
            <person name="Ivanova N."/>
            <person name="Mavromatis K."/>
            <person name="Ovchinikova G."/>
            <person name="Pati A."/>
            <person name="Chen A."/>
            <person name="Palaniappan K."/>
            <person name="Land M."/>
            <person name="Hauser L."/>
            <person name="Chang Y.J."/>
            <person name="Jeffries C.D."/>
            <person name="Detter J.C."/>
            <person name="Brambilla E."/>
            <person name="Rohde M."/>
            <person name="Tindall B.J."/>
            <person name="Goker M."/>
            <person name="Woyke T."/>
            <person name="Bristow J."/>
            <person name="Eisen J.A."/>
            <person name="Markowitz V."/>
            <person name="Hugenholtz P."/>
            <person name="Kyrpides N.C."/>
            <person name="Klenk H.P."/>
            <person name="Lapidus A."/>
        </authorList>
    </citation>
    <scope>NUCLEOTIDE SEQUENCE [LARGE SCALE GENOMIC DNA]</scope>
    <source>
        <strain evidence="4">DSM 14237 / IC166 / ACAM 630</strain>
    </source>
</reference>
<accession>E6XEX1</accession>
<evidence type="ECO:0000259" key="2">
    <source>
        <dbReference type="PROSITE" id="PS50110"/>
    </source>
</evidence>
<name>E6XEX1_CELAD</name>
<feature type="domain" description="Response regulatory" evidence="2">
    <location>
        <begin position="5"/>
        <end position="133"/>
    </location>
</feature>
<dbReference type="HOGENOM" id="CLU_1254110_0_0_10"/>
<protein>
    <submittedName>
        <fullName evidence="3">Response regulator receiver protein</fullName>
    </submittedName>
</protein>
<keyword evidence="1" id="KW-0597">Phosphoprotein</keyword>
<dbReference type="PROSITE" id="PS50110">
    <property type="entry name" value="RESPONSE_REGULATORY"/>
    <property type="match status" value="1"/>
</dbReference>
<dbReference type="SUPFAM" id="SSF52172">
    <property type="entry name" value="CheY-like"/>
    <property type="match status" value="1"/>
</dbReference>
<dbReference type="InterPro" id="IPR001789">
    <property type="entry name" value="Sig_transdc_resp-reg_receiver"/>
</dbReference>
<dbReference type="Gene3D" id="3.40.50.2300">
    <property type="match status" value="1"/>
</dbReference>
<evidence type="ECO:0000313" key="4">
    <source>
        <dbReference type="Proteomes" id="UP000008634"/>
    </source>
</evidence>
<evidence type="ECO:0000313" key="3">
    <source>
        <dbReference type="EMBL" id="ADV48173.1"/>
    </source>
</evidence>
<dbReference type="GO" id="GO:0000160">
    <property type="term" value="P:phosphorelay signal transduction system"/>
    <property type="evidence" value="ECO:0007669"/>
    <property type="project" value="InterPro"/>
</dbReference>
<keyword evidence="4" id="KW-1185">Reference proteome</keyword>
<gene>
    <name evidence="3" type="ordered locus">Celal_0844</name>
</gene>
<dbReference type="AlphaFoldDB" id="E6XEX1"/>
<sequence length="222" mass="24757">MQLDRIFVSEDIDSNNLGVTTTLQNMGYTQIGHSQYCDDALLKLQKAILDGNPYDLLITDLSFENPRSKKKLQNGQELIVAIKAIQPTLKVIVFSVEDDHHTITTLFSDQKIDAYVCKGLNGLSELQKSIKAITKHEQYTCPIATAVLQQKNVLALDDYDQQLLSYLSKGYTQLEISTLLKEKGISPNSVRSIEGNISKLKDYFNATNTTHLVYVASSLGLI</sequence>
<dbReference type="EMBL" id="CP002453">
    <property type="protein sequence ID" value="ADV48173.1"/>
    <property type="molecule type" value="Genomic_DNA"/>
</dbReference>